<reference evidence="2 3" key="1">
    <citation type="submission" date="2019-03" db="EMBL/GenBank/DDBJ databases">
        <title>Muricauda SCR12 sp.nov, a marine bacterium isolated from Pacific Ocean:the Okinawa trough.</title>
        <authorList>
            <person name="Liu L."/>
        </authorList>
    </citation>
    <scope>NUCLEOTIDE SEQUENCE [LARGE SCALE GENOMIC DNA]</scope>
    <source>
        <strain evidence="2 3">SCR12</strain>
    </source>
</reference>
<evidence type="ECO:0000259" key="1">
    <source>
        <dbReference type="Pfam" id="PF12680"/>
    </source>
</evidence>
<dbReference type="Pfam" id="PF12680">
    <property type="entry name" value="SnoaL_2"/>
    <property type="match status" value="1"/>
</dbReference>
<dbReference type="SUPFAM" id="SSF54427">
    <property type="entry name" value="NTF2-like"/>
    <property type="match status" value="1"/>
</dbReference>
<evidence type="ECO:0000313" key="3">
    <source>
        <dbReference type="Proteomes" id="UP000310406"/>
    </source>
</evidence>
<accession>A0A4V4HXH4</accession>
<protein>
    <submittedName>
        <fullName evidence="2">Nuclear transport factor 2 family protein</fullName>
    </submittedName>
</protein>
<feature type="domain" description="SnoaL-like" evidence="1">
    <location>
        <begin position="8"/>
        <end position="99"/>
    </location>
</feature>
<name>A0A4V4HXH4_9FLAO</name>
<gene>
    <name evidence="2" type="ORF">EZV76_01630</name>
</gene>
<dbReference type="OrthoDB" id="1442537at2"/>
<comment type="caution">
    <text evidence="2">The sequence shown here is derived from an EMBL/GenBank/DDBJ whole genome shotgun (WGS) entry which is preliminary data.</text>
</comment>
<dbReference type="Proteomes" id="UP000310406">
    <property type="component" value="Unassembled WGS sequence"/>
</dbReference>
<dbReference type="EMBL" id="SNTZ01000001">
    <property type="protein sequence ID" value="THV61056.1"/>
    <property type="molecule type" value="Genomic_DNA"/>
</dbReference>
<dbReference type="AlphaFoldDB" id="A0A4V4HXH4"/>
<dbReference type="Gene3D" id="3.10.450.50">
    <property type="match status" value="1"/>
</dbReference>
<proteinExistence type="predicted"/>
<dbReference type="InterPro" id="IPR032710">
    <property type="entry name" value="NTF2-like_dom_sf"/>
</dbReference>
<sequence>MNSEQLIKEWFNAWEKGDFLHLPISDDFKHTSPFGTIHGKKEYLSLVKENKDKFLGYRFKIHDGIYDKNSACVRYTGIQGNFRLDVSEWYYIKNGVISEIVAYYHIGDIRKDRELSNT</sequence>
<dbReference type="RefSeq" id="WP_136564844.1">
    <property type="nucleotide sequence ID" value="NZ_SNTZ01000001.1"/>
</dbReference>
<keyword evidence="3" id="KW-1185">Reference proteome</keyword>
<evidence type="ECO:0000313" key="2">
    <source>
        <dbReference type="EMBL" id="THV61056.1"/>
    </source>
</evidence>
<dbReference type="InterPro" id="IPR037401">
    <property type="entry name" value="SnoaL-like"/>
</dbReference>
<organism evidence="2 3">
    <name type="scientific">Flagellimonas alvinocaridis</name>
    <dbReference type="NCBI Taxonomy" id="2530200"/>
    <lineage>
        <taxon>Bacteria</taxon>
        <taxon>Pseudomonadati</taxon>
        <taxon>Bacteroidota</taxon>
        <taxon>Flavobacteriia</taxon>
        <taxon>Flavobacteriales</taxon>
        <taxon>Flavobacteriaceae</taxon>
        <taxon>Flagellimonas</taxon>
    </lineage>
</organism>